<dbReference type="Pfam" id="PF04393">
    <property type="entry name" value="DUF535"/>
    <property type="match status" value="1"/>
</dbReference>
<gene>
    <name evidence="1" type="ORF">RY831_19290</name>
</gene>
<dbReference type="PANTHER" id="PTHR38785:SF1">
    <property type="entry name" value="HOMOLOG OF VIRK"/>
    <property type="match status" value="1"/>
</dbReference>
<organism evidence="1 2">
    <name type="scientific">Noviherbaspirillum album</name>
    <dbReference type="NCBI Taxonomy" id="3080276"/>
    <lineage>
        <taxon>Bacteria</taxon>
        <taxon>Pseudomonadati</taxon>
        <taxon>Pseudomonadota</taxon>
        <taxon>Betaproteobacteria</taxon>
        <taxon>Burkholderiales</taxon>
        <taxon>Oxalobacteraceae</taxon>
        <taxon>Noviherbaspirillum</taxon>
    </lineage>
</organism>
<proteinExistence type="predicted"/>
<dbReference type="EMBL" id="JAWIIV010000017">
    <property type="protein sequence ID" value="MEC4721314.1"/>
    <property type="molecule type" value="Genomic_DNA"/>
</dbReference>
<evidence type="ECO:0000313" key="2">
    <source>
        <dbReference type="Proteomes" id="UP001352263"/>
    </source>
</evidence>
<dbReference type="RefSeq" id="WP_326508017.1">
    <property type="nucleotide sequence ID" value="NZ_JAWIIV010000017.1"/>
</dbReference>
<accession>A0ABU6JCD5</accession>
<protein>
    <submittedName>
        <fullName evidence="1">DUF535 family protein</fullName>
    </submittedName>
</protein>
<evidence type="ECO:0000313" key="1">
    <source>
        <dbReference type="EMBL" id="MEC4721314.1"/>
    </source>
</evidence>
<dbReference type="InterPro" id="IPR007488">
    <property type="entry name" value="DUF535"/>
</dbReference>
<dbReference type="PANTHER" id="PTHR38785">
    <property type="entry name" value="HOMOLOG OF VIRK"/>
    <property type="match status" value="1"/>
</dbReference>
<keyword evidence="2" id="KW-1185">Reference proteome</keyword>
<comment type="caution">
    <text evidence="1">The sequence shown here is derived from an EMBL/GenBank/DDBJ whole genome shotgun (WGS) entry which is preliminary data.</text>
</comment>
<dbReference type="Proteomes" id="UP001352263">
    <property type="component" value="Unassembled WGS sequence"/>
</dbReference>
<reference evidence="1 2" key="1">
    <citation type="submission" date="2023-10" db="EMBL/GenBank/DDBJ databases">
        <title>Noviherbaspirillum sp. CPCC 100848 genome assembly.</title>
        <authorList>
            <person name="Li X.Y."/>
            <person name="Fang X.M."/>
        </authorList>
    </citation>
    <scope>NUCLEOTIDE SEQUENCE [LARGE SCALE GENOMIC DNA]</scope>
    <source>
        <strain evidence="1 2">CPCC 100848</strain>
    </source>
</reference>
<name>A0ABU6JCD5_9BURK</name>
<sequence>MESSRSDDPGVVFAINQSSPSAMDARQQIQPVGSAGNKTALAQFASSMTRAATRLLAHRGERGLLGSIGFALRYRVLPLLPRIRGQIQIARIFNHPGPRLLKERYPSIEYKYLRNYLSLHFPVKTRMEVMANHYRFLSTRVPETFFAAIFDEAIPLWEARMDEGSISVNLSFPHSFDGPHEQHDQEGDLALFLCLDGTPIYKLAFTIAPGKVFGIANDAQVTLIGCLQGRAGSHEQIKAITKTFHKSHPSTLLTQAAAAIAAALGTVGIVGISQDAQPCAEKKFQFRYDEFWAGMGASVLDSGMFFLPFPLPQKPLLSIDRKYRKQVQKKRDFLDAFSSDVAKAFHQKLIAPGMHLEQPIEPRTDQ</sequence>